<dbReference type="InterPro" id="IPR029058">
    <property type="entry name" value="AB_hydrolase_fold"/>
</dbReference>
<gene>
    <name evidence="1" type="ORF">H7965_00345</name>
</gene>
<proteinExistence type="predicted"/>
<dbReference type="EMBL" id="JACOMF010000001">
    <property type="protein sequence ID" value="MBC4013756.1"/>
    <property type="molecule type" value="Genomic_DNA"/>
</dbReference>
<dbReference type="AlphaFoldDB" id="A0A9X0QU66"/>
<protein>
    <submittedName>
        <fullName evidence="1">Uncharacterized protein</fullName>
    </submittedName>
</protein>
<organism evidence="1 2">
    <name type="scientific">Siccirubricoccus deserti</name>
    <dbReference type="NCBI Taxonomy" id="2013562"/>
    <lineage>
        <taxon>Bacteria</taxon>
        <taxon>Pseudomonadati</taxon>
        <taxon>Pseudomonadota</taxon>
        <taxon>Alphaproteobacteria</taxon>
        <taxon>Acetobacterales</taxon>
        <taxon>Roseomonadaceae</taxon>
        <taxon>Siccirubricoccus</taxon>
    </lineage>
</organism>
<reference evidence="1" key="1">
    <citation type="submission" date="2020-08" db="EMBL/GenBank/DDBJ databases">
        <authorList>
            <person name="Hu Y."/>
            <person name="Nguyen S.V."/>
            <person name="Li F."/>
            <person name="Fanning S."/>
        </authorList>
    </citation>
    <scope>NUCLEOTIDE SEQUENCE</scope>
    <source>
        <strain evidence="1">SYSU D8009</strain>
    </source>
</reference>
<dbReference type="SUPFAM" id="SSF53474">
    <property type="entry name" value="alpha/beta-Hydrolases"/>
    <property type="match status" value="1"/>
</dbReference>
<accession>A0A9X0QU66</accession>
<dbReference type="RefSeq" id="WP_186768797.1">
    <property type="nucleotide sequence ID" value="NZ_JACOMF010000001.1"/>
</dbReference>
<comment type="caution">
    <text evidence="1">The sequence shown here is derived from an EMBL/GenBank/DDBJ whole genome shotgun (WGS) entry which is preliminary data.</text>
</comment>
<evidence type="ECO:0000313" key="2">
    <source>
        <dbReference type="Proteomes" id="UP000600101"/>
    </source>
</evidence>
<dbReference type="Proteomes" id="UP000600101">
    <property type="component" value="Unassembled WGS sequence"/>
</dbReference>
<name>A0A9X0QU66_9PROT</name>
<evidence type="ECO:0000313" key="1">
    <source>
        <dbReference type="EMBL" id="MBC4013756.1"/>
    </source>
</evidence>
<keyword evidence="2" id="KW-1185">Reference proteome</keyword>
<sequence>MGQVLHGSATTTEAVRRAIRTIEYSMGAHVVVQLLTRQPERFLTAILGGVSGRCDWSAEDQRRVDVEAAETDEGVLCSQFLRLRPSGSPPPGG</sequence>